<evidence type="ECO:0000256" key="7">
    <source>
        <dbReference type="ARBA" id="ARBA00023004"/>
    </source>
</evidence>
<dbReference type="RefSeq" id="WP_136464442.1">
    <property type="nucleotide sequence ID" value="NZ_SRKY01000005.1"/>
</dbReference>
<dbReference type="InterPro" id="IPR015943">
    <property type="entry name" value="WD40/YVTN_repeat-like_dom_sf"/>
</dbReference>
<dbReference type="SUPFAM" id="SSF46626">
    <property type="entry name" value="Cytochrome c"/>
    <property type="match status" value="1"/>
</dbReference>
<evidence type="ECO:0000256" key="9">
    <source>
        <dbReference type="PROSITE-ProRule" id="PRU00433"/>
    </source>
</evidence>
<dbReference type="InterPro" id="IPR001680">
    <property type="entry name" value="WD40_rpt"/>
</dbReference>
<dbReference type="GO" id="GO:0020037">
    <property type="term" value="F:heme binding"/>
    <property type="evidence" value="ECO:0007669"/>
    <property type="project" value="InterPro"/>
</dbReference>
<feature type="repeat" description="WD" evidence="8">
    <location>
        <begin position="45"/>
        <end position="76"/>
    </location>
</feature>
<protein>
    <submittedName>
        <fullName evidence="11">C-type cytochrome</fullName>
    </submittedName>
</protein>
<dbReference type="InterPro" id="IPR009056">
    <property type="entry name" value="Cyt_c-like_dom"/>
</dbReference>
<evidence type="ECO:0000256" key="1">
    <source>
        <dbReference type="ARBA" id="ARBA00022448"/>
    </source>
</evidence>
<evidence type="ECO:0000259" key="10">
    <source>
        <dbReference type="PROSITE" id="PS51007"/>
    </source>
</evidence>
<dbReference type="Gene3D" id="1.10.760.10">
    <property type="entry name" value="Cytochrome c-like domain"/>
    <property type="match status" value="1"/>
</dbReference>
<evidence type="ECO:0000256" key="4">
    <source>
        <dbReference type="ARBA" id="ARBA00022723"/>
    </source>
</evidence>
<dbReference type="PROSITE" id="PS50294">
    <property type="entry name" value="WD_REPEATS_REGION"/>
    <property type="match status" value="2"/>
</dbReference>
<dbReference type="SUPFAM" id="SSF50978">
    <property type="entry name" value="WD40 repeat-like"/>
    <property type="match status" value="1"/>
</dbReference>
<evidence type="ECO:0000313" key="11">
    <source>
        <dbReference type="EMBL" id="THH34854.1"/>
    </source>
</evidence>
<organism evidence="11 12">
    <name type="scientific">Aliishimia ponticola</name>
    <dbReference type="NCBI Taxonomy" id="2499833"/>
    <lineage>
        <taxon>Bacteria</taxon>
        <taxon>Pseudomonadati</taxon>
        <taxon>Pseudomonadota</taxon>
        <taxon>Alphaproteobacteria</taxon>
        <taxon>Rhodobacterales</taxon>
        <taxon>Paracoccaceae</taxon>
        <taxon>Aliishimia</taxon>
    </lineage>
</organism>
<evidence type="ECO:0000256" key="3">
    <source>
        <dbReference type="ARBA" id="ARBA00022617"/>
    </source>
</evidence>
<keyword evidence="12" id="KW-1185">Reference proteome</keyword>
<dbReference type="PROSITE" id="PS51007">
    <property type="entry name" value="CYTC"/>
    <property type="match status" value="1"/>
</dbReference>
<dbReference type="Gene3D" id="2.130.10.10">
    <property type="entry name" value="YVTN repeat-like/Quinoprotein amine dehydrogenase"/>
    <property type="match status" value="2"/>
</dbReference>
<dbReference type="GO" id="GO:0009055">
    <property type="term" value="F:electron transfer activity"/>
    <property type="evidence" value="ECO:0007669"/>
    <property type="project" value="InterPro"/>
</dbReference>
<dbReference type="Pfam" id="PF00400">
    <property type="entry name" value="WD40"/>
    <property type="match status" value="4"/>
</dbReference>
<evidence type="ECO:0000256" key="8">
    <source>
        <dbReference type="PROSITE-ProRule" id="PRU00221"/>
    </source>
</evidence>
<dbReference type="PANTHER" id="PTHR22847:SF637">
    <property type="entry name" value="WD REPEAT DOMAIN 5B"/>
    <property type="match status" value="1"/>
</dbReference>
<dbReference type="GO" id="GO:0046872">
    <property type="term" value="F:metal ion binding"/>
    <property type="evidence" value="ECO:0007669"/>
    <property type="project" value="UniProtKB-KW"/>
</dbReference>
<dbReference type="AlphaFoldDB" id="A0A4S4N6T6"/>
<keyword evidence="1" id="KW-0813">Transport</keyword>
<name>A0A4S4N6T6_9RHOB</name>
<dbReference type="Proteomes" id="UP000306602">
    <property type="component" value="Unassembled WGS sequence"/>
</dbReference>
<proteinExistence type="predicted"/>
<keyword evidence="6" id="KW-0249">Electron transport</keyword>
<dbReference type="InterPro" id="IPR036909">
    <property type="entry name" value="Cyt_c-like_dom_sf"/>
</dbReference>
<keyword evidence="3 9" id="KW-0349">Heme</keyword>
<feature type="domain" description="Cytochrome c" evidence="10">
    <location>
        <begin position="337"/>
        <end position="439"/>
    </location>
</feature>
<feature type="repeat" description="WD" evidence="8">
    <location>
        <begin position="83"/>
        <end position="113"/>
    </location>
</feature>
<accession>A0A4S4N6T6</accession>
<dbReference type="PRINTS" id="PR00604">
    <property type="entry name" value="CYTCHRMECIAB"/>
</dbReference>
<dbReference type="InterPro" id="IPR002327">
    <property type="entry name" value="Cyt_c_1A/1B"/>
</dbReference>
<sequence length="442" mass="47328">MARTRWTSTRAAGSNGGAFLRRWWGAVVLAALIVSPVAAQEFTTLKGHGGPIMGIAVSPQGQVATASFDNSVGLWQGRTPTWLEGHAAAVTAIAFGPGGILYTGGDDFALRQWGASARELGRHDGKITSITVSDDGARIATGSWDGSIRLWSSAGDFRALPAPGAGVNAVAFEKGGGTLFAATSQGVVWRYDLEADTQLPLVKHGFGVNRLVVGDEWLAYGAVDGGTRVIDLDGREIADFTLDRRPILAMAHHPETGQIAVGDGHGYIMMLDAHEWRITHDFRATRNGPVWALAFSNDGTVLHAGGLDDAVYSWPVAFLDQFDPAIDGQRSFLRDAATMPNGERQFMRKCSICHALQPGPSRKAGPSLHGVFGRRAGTLAGYRYSDTLDGSSIIWTDETIDALFDTGPDHYIPGSKMPMQVIAKAQDRADLIAFLKQATRQE</sequence>
<dbReference type="OrthoDB" id="9805828at2"/>
<evidence type="ECO:0000256" key="5">
    <source>
        <dbReference type="ARBA" id="ARBA00022737"/>
    </source>
</evidence>
<feature type="repeat" description="WD" evidence="8">
    <location>
        <begin position="120"/>
        <end position="152"/>
    </location>
</feature>
<dbReference type="InterPro" id="IPR036322">
    <property type="entry name" value="WD40_repeat_dom_sf"/>
</dbReference>
<evidence type="ECO:0000256" key="2">
    <source>
        <dbReference type="ARBA" id="ARBA00022574"/>
    </source>
</evidence>
<reference evidence="11 12" key="1">
    <citation type="submission" date="2019-04" db="EMBL/GenBank/DDBJ databases">
        <title>Shimia ponticola sp. nov., isolated from seawater.</title>
        <authorList>
            <person name="Kim Y.-O."/>
            <person name="Yoon J.-H."/>
        </authorList>
    </citation>
    <scope>NUCLEOTIDE SEQUENCE [LARGE SCALE GENOMIC DNA]</scope>
    <source>
        <strain evidence="11 12">MYP11</strain>
    </source>
</reference>
<keyword evidence="2 8" id="KW-0853">WD repeat</keyword>
<evidence type="ECO:0000256" key="6">
    <source>
        <dbReference type="ARBA" id="ARBA00022982"/>
    </source>
</evidence>
<dbReference type="Pfam" id="PF00034">
    <property type="entry name" value="Cytochrom_C"/>
    <property type="match status" value="1"/>
</dbReference>
<keyword evidence="5" id="KW-0677">Repeat</keyword>
<dbReference type="PROSITE" id="PS50082">
    <property type="entry name" value="WD_REPEATS_2"/>
    <property type="match status" value="3"/>
</dbReference>
<keyword evidence="4 9" id="KW-0479">Metal-binding</keyword>
<evidence type="ECO:0000313" key="12">
    <source>
        <dbReference type="Proteomes" id="UP000306602"/>
    </source>
</evidence>
<keyword evidence="7 9" id="KW-0408">Iron</keyword>
<dbReference type="EMBL" id="SRKY01000005">
    <property type="protein sequence ID" value="THH34854.1"/>
    <property type="molecule type" value="Genomic_DNA"/>
</dbReference>
<dbReference type="SMART" id="SM00320">
    <property type="entry name" value="WD40"/>
    <property type="match status" value="6"/>
</dbReference>
<comment type="caution">
    <text evidence="11">The sequence shown here is derived from an EMBL/GenBank/DDBJ whole genome shotgun (WGS) entry which is preliminary data.</text>
</comment>
<dbReference type="PANTHER" id="PTHR22847">
    <property type="entry name" value="WD40 REPEAT PROTEIN"/>
    <property type="match status" value="1"/>
</dbReference>
<gene>
    <name evidence="11" type="ORF">E4Z66_18015</name>
</gene>